<evidence type="ECO:0000256" key="4">
    <source>
        <dbReference type="ARBA" id="ARBA00022679"/>
    </source>
</evidence>
<dbReference type="SFLD" id="SFLDG01082">
    <property type="entry name" value="B12-binding_domain_containing"/>
    <property type="match status" value="1"/>
</dbReference>
<feature type="domain" description="B12-binding" evidence="9">
    <location>
        <begin position="26"/>
        <end position="162"/>
    </location>
</feature>
<dbReference type="AlphaFoldDB" id="A0A811TEA0"/>
<name>A0A811TEA0_9EURY</name>
<dbReference type="NCBIfam" id="TIGR04190">
    <property type="entry name" value="B12_SAM_Ta0216"/>
    <property type="match status" value="1"/>
</dbReference>
<dbReference type="Gene3D" id="3.80.30.20">
    <property type="entry name" value="tm_1862 like domain"/>
    <property type="match status" value="1"/>
</dbReference>
<evidence type="ECO:0000313" key="10">
    <source>
        <dbReference type="EMBL" id="CAD6493779.1"/>
    </source>
</evidence>
<dbReference type="InterPro" id="IPR006638">
    <property type="entry name" value="Elp3/MiaA/NifB-like_rSAM"/>
</dbReference>
<dbReference type="InterPro" id="IPR023404">
    <property type="entry name" value="rSAM_horseshoe"/>
</dbReference>
<keyword evidence="8" id="KW-0411">Iron-sulfur</keyword>
<dbReference type="SFLD" id="SFLDG01123">
    <property type="entry name" value="methyltransferase_(Class_B)"/>
    <property type="match status" value="1"/>
</dbReference>
<gene>
    <name evidence="10" type="ORF">LAKADJCE_00581</name>
</gene>
<proteinExistence type="inferred from homology"/>
<organism evidence="10 11">
    <name type="scientific">Candidatus Argoarchaeum ethanivorans</name>
    <dbReference type="NCBI Taxonomy" id="2608793"/>
    <lineage>
        <taxon>Archaea</taxon>
        <taxon>Methanobacteriati</taxon>
        <taxon>Methanobacteriota</taxon>
        <taxon>Stenosarchaea group</taxon>
        <taxon>Methanomicrobia</taxon>
        <taxon>Methanosarcinales</taxon>
        <taxon>Methanosarcinales incertae sedis</taxon>
        <taxon>GOM Arc I cluster</taxon>
        <taxon>Candidatus Argoarchaeum</taxon>
    </lineage>
</organism>
<keyword evidence="4" id="KW-0808">Transferase</keyword>
<dbReference type="SUPFAM" id="SSF102114">
    <property type="entry name" value="Radical SAM enzymes"/>
    <property type="match status" value="1"/>
</dbReference>
<dbReference type="PANTHER" id="PTHR43409">
    <property type="entry name" value="ANAEROBIC MAGNESIUM-PROTOPORPHYRIN IX MONOMETHYL ESTER CYCLASE-RELATED"/>
    <property type="match status" value="1"/>
</dbReference>
<dbReference type="Pfam" id="PF04055">
    <property type="entry name" value="Radical_SAM"/>
    <property type="match status" value="1"/>
</dbReference>
<reference evidence="10" key="1">
    <citation type="submission" date="2020-10" db="EMBL/GenBank/DDBJ databases">
        <authorList>
            <person name="Hahn C.J."/>
            <person name="Laso-Perez R."/>
            <person name="Vulcano F."/>
            <person name="Vaziourakis K.-M."/>
            <person name="Stokke R."/>
            <person name="Steen I.H."/>
            <person name="Teske A."/>
            <person name="Boetius A."/>
            <person name="Liebeke M."/>
            <person name="Amann R."/>
            <person name="Knittel K."/>
        </authorList>
    </citation>
    <scope>NUCLEOTIDE SEQUENCE</scope>
    <source>
        <strain evidence="10">Gfbio:e3339647-f889-4370-9287-4fb5cb688e4c:AG392J18_GoMArc1</strain>
    </source>
</reference>
<dbReference type="GO" id="GO:0046872">
    <property type="term" value="F:metal ion binding"/>
    <property type="evidence" value="ECO:0007669"/>
    <property type="project" value="UniProtKB-KW"/>
</dbReference>
<dbReference type="GO" id="GO:0051536">
    <property type="term" value="F:iron-sulfur cluster binding"/>
    <property type="evidence" value="ECO:0007669"/>
    <property type="project" value="UniProtKB-KW"/>
</dbReference>
<dbReference type="SMART" id="SM00729">
    <property type="entry name" value="Elp3"/>
    <property type="match status" value="1"/>
</dbReference>
<dbReference type="EMBL" id="CAJHIR010000031">
    <property type="protein sequence ID" value="CAD6493779.1"/>
    <property type="molecule type" value="Genomic_DNA"/>
</dbReference>
<dbReference type="InterPro" id="IPR051198">
    <property type="entry name" value="BchE-like"/>
</dbReference>
<keyword evidence="7" id="KW-0408">Iron</keyword>
<dbReference type="SFLD" id="SFLDF00326">
    <property type="entry name" value="5''-pyrrole_methytransferase"/>
    <property type="match status" value="1"/>
</dbReference>
<evidence type="ECO:0000256" key="8">
    <source>
        <dbReference type="ARBA" id="ARBA00023014"/>
    </source>
</evidence>
<dbReference type="PANTHER" id="PTHR43409:SF7">
    <property type="entry name" value="BLL1977 PROTEIN"/>
    <property type="match status" value="1"/>
</dbReference>
<keyword evidence="5" id="KW-0949">S-adenosyl-L-methionine</keyword>
<comment type="cofactor">
    <cofactor evidence="1">
        <name>[4Fe-4S] cluster</name>
        <dbReference type="ChEBI" id="CHEBI:49883"/>
    </cofactor>
</comment>
<sequence>MKADLVLIHAPSLYDFREKDVHHGPISDLIPSTPVFELYPVGFLTLLTYLGKKGYKVRILNIATQMLMDSSFDVEKEIKKIDAAVYGIDLHWMVHVQGAVEVAKIIKKIWDRPIVFGGFTSTIFWKDILQNYKQVDYVLSGDTTEEPFRKLLEYLIEGRGVIEDIPNLSWREGELIKTNGITFVPEDIGGYSIDYSFVAKEAIKSMKPKAFLPFAKFMQDPIGMSLAYKGCNFNCITCGGSCHTFKNSFQRTGIAFKPAEKVAEEILSINQYMKIPVFLVGDLQFNLKHAAAVIKELKENKFDAPIFFEFFKPPNKETLTILEQASDEVILHISPESHSEKVRNAFGRPYQNSELEKFISHVAELNFKRVDLYFMTGLPFQTYTSAVETHKYIESITKKIPESKKILDCFISPLAPFVDPGSIVFKNPDKFGYKLRFNDLESHRLAIENATNWKNALNYETVWMNRDEIAASSYEASKKLIKLKIANGIVDEEKGEQTIQLINVAKEIIEESDKITKPITIRETVPEGDLYPSKNLLLTLKPKFFTTLIRTILRL</sequence>
<evidence type="ECO:0000256" key="3">
    <source>
        <dbReference type="ARBA" id="ARBA00022603"/>
    </source>
</evidence>
<dbReference type="GO" id="GO:0031419">
    <property type="term" value="F:cobalamin binding"/>
    <property type="evidence" value="ECO:0007669"/>
    <property type="project" value="InterPro"/>
</dbReference>
<comment type="caution">
    <text evidence="10">The sequence shown here is derived from an EMBL/GenBank/DDBJ whole genome shotgun (WGS) entry which is preliminary data.</text>
</comment>
<keyword evidence="3" id="KW-0489">Methyltransferase</keyword>
<evidence type="ECO:0000313" key="11">
    <source>
        <dbReference type="Proteomes" id="UP000612009"/>
    </source>
</evidence>
<dbReference type="SFLD" id="SFLDS00029">
    <property type="entry name" value="Radical_SAM"/>
    <property type="match status" value="1"/>
</dbReference>
<evidence type="ECO:0000256" key="5">
    <source>
        <dbReference type="ARBA" id="ARBA00022691"/>
    </source>
</evidence>
<dbReference type="InterPro" id="IPR034466">
    <property type="entry name" value="Methyltransferase_Class_B"/>
</dbReference>
<dbReference type="Gene3D" id="3.40.50.280">
    <property type="entry name" value="Cobalamin-binding domain"/>
    <property type="match status" value="1"/>
</dbReference>
<evidence type="ECO:0000256" key="2">
    <source>
        <dbReference type="ARBA" id="ARBA00010854"/>
    </source>
</evidence>
<protein>
    <submittedName>
        <fullName evidence="10">B12 binding domain protein</fullName>
    </submittedName>
</protein>
<dbReference type="SUPFAM" id="SSF52242">
    <property type="entry name" value="Cobalamin (vitamin B12)-binding domain"/>
    <property type="match status" value="1"/>
</dbReference>
<evidence type="ECO:0000256" key="1">
    <source>
        <dbReference type="ARBA" id="ARBA00001966"/>
    </source>
</evidence>
<dbReference type="Proteomes" id="UP000612009">
    <property type="component" value="Unassembled WGS sequence"/>
</dbReference>
<dbReference type="InterPro" id="IPR036724">
    <property type="entry name" value="Cobalamin-bd_sf"/>
</dbReference>
<comment type="similarity">
    <text evidence="2">Belongs to the methylamine corrinoid protein family.</text>
</comment>
<evidence type="ECO:0000256" key="6">
    <source>
        <dbReference type="ARBA" id="ARBA00022723"/>
    </source>
</evidence>
<dbReference type="InterPro" id="IPR058240">
    <property type="entry name" value="rSAM_sf"/>
</dbReference>
<dbReference type="PROSITE" id="PS51332">
    <property type="entry name" value="B12_BINDING"/>
    <property type="match status" value="1"/>
</dbReference>
<dbReference type="InterPro" id="IPR007197">
    <property type="entry name" value="rSAM"/>
</dbReference>
<keyword evidence="6" id="KW-0479">Metal-binding</keyword>
<evidence type="ECO:0000256" key="7">
    <source>
        <dbReference type="ARBA" id="ARBA00023004"/>
    </source>
</evidence>
<dbReference type="GO" id="GO:0003824">
    <property type="term" value="F:catalytic activity"/>
    <property type="evidence" value="ECO:0007669"/>
    <property type="project" value="InterPro"/>
</dbReference>
<dbReference type="InterPro" id="IPR026447">
    <property type="entry name" value="B12_SAM_Ta0216"/>
</dbReference>
<dbReference type="Pfam" id="PF02310">
    <property type="entry name" value="B12-binding"/>
    <property type="match status" value="1"/>
</dbReference>
<evidence type="ECO:0000259" key="9">
    <source>
        <dbReference type="PROSITE" id="PS51332"/>
    </source>
</evidence>
<accession>A0A811TEA0</accession>
<dbReference type="InterPro" id="IPR006158">
    <property type="entry name" value="Cobalamin-bd"/>
</dbReference>